<keyword evidence="2" id="KW-1185">Reference proteome</keyword>
<dbReference type="AlphaFoldDB" id="A0A267MLV8"/>
<sequence>MVSLIKAYSDCPICSGKINAMKLKNSERYIGVCNKNSEHAFSFDYTTFTGKPVAIEEFELKIYSN</sequence>
<proteinExistence type="predicted"/>
<reference evidence="1 2" key="1">
    <citation type="submission" date="2017-06" db="EMBL/GenBank/DDBJ databases">
        <title>Draft genome sequence of anaerobic fermentative bacterium Anaeromicrobium sediminis DY2726D isolated from West Pacific Ocean sediments.</title>
        <authorList>
            <person name="Zeng X."/>
        </authorList>
    </citation>
    <scope>NUCLEOTIDE SEQUENCE [LARGE SCALE GENOMIC DNA]</scope>
    <source>
        <strain evidence="1 2">DY2726D</strain>
    </source>
</reference>
<dbReference type="Proteomes" id="UP000216024">
    <property type="component" value="Unassembled WGS sequence"/>
</dbReference>
<gene>
    <name evidence="1" type="ORF">CCE28_03005</name>
</gene>
<organism evidence="1 2">
    <name type="scientific">Anaeromicrobium sediminis</name>
    <dbReference type="NCBI Taxonomy" id="1478221"/>
    <lineage>
        <taxon>Bacteria</taxon>
        <taxon>Bacillati</taxon>
        <taxon>Bacillota</taxon>
        <taxon>Clostridia</taxon>
        <taxon>Peptostreptococcales</taxon>
        <taxon>Thermotaleaceae</taxon>
        <taxon>Anaeromicrobium</taxon>
    </lineage>
</organism>
<dbReference type="EMBL" id="NIBG01000002">
    <property type="protein sequence ID" value="PAB60526.1"/>
    <property type="molecule type" value="Genomic_DNA"/>
</dbReference>
<name>A0A267MLV8_9FIRM</name>
<protein>
    <submittedName>
        <fullName evidence="1">Uncharacterized protein</fullName>
    </submittedName>
</protein>
<evidence type="ECO:0000313" key="2">
    <source>
        <dbReference type="Proteomes" id="UP000216024"/>
    </source>
</evidence>
<accession>A0A267MLV8</accession>
<evidence type="ECO:0000313" key="1">
    <source>
        <dbReference type="EMBL" id="PAB60526.1"/>
    </source>
</evidence>
<comment type="caution">
    <text evidence="1">The sequence shown here is derived from an EMBL/GenBank/DDBJ whole genome shotgun (WGS) entry which is preliminary data.</text>
</comment>